<evidence type="ECO:0000256" key="1">
    <source>
        <dbReference type="ARBA" id="ARBA00004829"/>
    </source>
</evidence>
<dbReference type="Gene3D" id="3.50.50.60">
    <property type="entry name" value="FAD/NAD(P)-binding domain"/>
    <property type="match status" value="2"/>
</dbReference>
<dbReference type="InterPro" id="IPR014105">
    <property type="entry name" value="Carotenoid/retinoid_OxRdtase"/>
</dbReference>
<dbReference type="AlphaFoldDB" id="A0A937ABS5"/>
<evidence type="ECO:0000313" key="8">
    <source>
        <dbReference type="Proteomes" id="UP000642920"/>
    </source>
</evidence>
<dbReference type="InterPro" id="IPR002937">
    <property type="entry name" value="Amino_oxidase"/>
</dbReference>
<evidence type="ECO:0000256" key="4">
    <source>
        <dbReference type="ARBA" id="ARBA00023002"/>
    </source>
</evidence>
<dbReference type="Proteomes" id="UP000642920">
    <property type="component" value="Unassembled WGS sequence"/>
</dbReference>
<feature type="domain" description="Amine oxidase" evidence="6">
    <location>
        <begin position="10"/>
        <end position="478"/>
    </location>
</feature>
<keyword evidence="3 5" id="KW-0125">Carotenoid biosynthesis</keyword>
<organism evidence="7 8">
    <name type="scientific">Marivirga atlantica</name>
    <dbReference type="NCBI Taxonomy" id="1548457"/>
    <lineage>
        <taxon>Bacteria</taxon>
        <taxon>Pseudomonadati</taxon>
        <taxon>Bacteroidota</taxon>
        <taxon>Cytophagia</taxon>
        <taxon>Cytophagales</taxon>
        <taxon>Marivirgaceae</taxon>
        <taxon>Marivirga</taxon>
    </lineage>
</organism>
<dbReference type="PRINTS" id="PR00419">
    <property type="entry name" value="ADXRDTASE"/>
</dbReference>
<evidence type="ECO:0000259" key="6">
    <source>
        <dbReference type="Pfam" id="PF01593"/>
    </source>
</evidence>
<dbReference type="GO" id="GO:0016117">
    <property type="term" value="P:carotenoid biosynthetic process"/>
    <property type="evidence" value="ECO:0007669"/>
    <property type="project" value="UniProtKB-KW"/>
</dbReference>
<proteinExistence type="inferred from homology"/>
<dbReference type="InterPro" id="IPR054840">
    <property type="entry name" value="hydcarot_desat_CrtD"/>
</dbReference>
<gene>
    <name evidence="7" type="primary">crtI</name>
    <name evidence="7" type="ORF">JKP34_00435</name>
</gene>
<evidence type="ECO:0000256" key="2">
    <source>
        <dbReference type="ARBA" id="ARBA00006046"/>
    </source>
</evidence>
<dbReference type="PANTHER" id="PTHR43734:SF7">
    <property type="entry name" value="4,4'-DIAPONEUROSPORENE OXYGENASE"/>
    <property type="match status" value="1"/>
</dbReference>
<comment type="similarity">
    <text evidence="2 5">Belongs to the carotenoid/retinoid oxidoreductase family.</text>
</comment>
<keyword evidence="8" id="KW-1185">Reference proteome</keyword>
<comment type="pathway">
    <text evidence="1 5">Carotenoid biosynthesis.</text>
</comment>
<dbReference type="PANTHER" id="PTHR43734">
    <property type="entry name" value="PHYTOENE DESATURASE"/>
    <property type="match status" value="1"/>
</dbReference>
<protein>
    <submittedName>
        <fullName evidence="7">Phytoene desaturase</fullName>
    </submittedName>
</protein>
<evidence type="ECO:0000313" key="7">
    <source>
        <dbReference type="EMBL" id="MBL0763694.1"/>
    </source>
</evidence>
<name>A0A937ABS5_9BACT</name>
<accession>A0A937ABS5</accession>
<evidence type="ECO:0000256" key="5">
    <source>
        <dbReference type="RuleBase" id="RU362075"/>
    </source>
</evidence>
<dbReference type="SUPFAM" id="SSF51905">
    <property type="entry name" value="FAD/NAD(P)-binding domain"/>
    <property type="match status" value="1"/>
</dbReference>
<dbReference type="Pfam" id="PF01593">
    <property type="entry name" value="Amino_oxidase"/>
    <property type="match status" value="1"/>
</dbReference>
<reference evidence="7" key="1">
    <citation type="submission" date="2021-01" db="EMBL/GenBank/DDBJ databases">
        <title>Marivirga sp. nov., isolated from intertidal surface sediments.</title>
        <authorList>
            <person name="Zhang M."/>
        </authorList>
    </citation>
    <scope>NUCLEOTIDE SEQUENCE</scope>
    <source>
        <strain evidence="7">SM1354</strain>
    </source>
</reference>
<dbReference type="InterPro" id="IPR036188">
    <property type="entry name" value="FAD/NAD-bd_sf"/>
</dbReference>
<dbReference type="RefSeq" id="WP_201916571.1">
    <property type="nucleotide sequence ID" value="NZ_JAERQG010000001.1"/>
</dbReference>
<dbReference type="EMBL" id="JAERQG010000001">
    <property type="protein sequence ID" value="MBL0763694.1"/>
    <property type="molecule type" value="Genomic_DNA"/>
</dbReference>
<evidence type="ECO:0000256" key="3">
    <source>
        <dbReference type="ARBA" id="ARBA00022746"/>
    </source>
</evidence>
<dbReference type="GO" id="GO:0016491">
    <property type="term" value="F:oxidoreductase activity"/>
    <property type="evidence" value="ECO:0007669"/>
    <property type="project" value="UniProtKB-KW"/>
</dbReference>
<sequence>MRAIIIGAGIGGIATAIRLAKKGYQVDVYEQNTYPGGKLTAFVQDGFRFDAGPSLFTLPELVDELVSLQAPNVEISFDYKKLDESCRYFWDDGAELTAYTNPERFGKEVEAKFDIPAKKIVEYIASAEFKFEKTARIFLEKSLHKSSTFLSPQVIPAVLNIYKMGLFESMHQLNERKFKDEKLTQLFDRFATYNGSSPFKAPGILTSIANLELNRGTFYPEGGMHEITMKLVKVAESLEVKFHYSSRIDEILIKQHQAVGVSLNGEQQLADLVVSNMDVYPTYKELMADQPQPEKVLNQERSSSAVIFYWGVNRNFKELGLHNIFFSNNYKEEFKHIFDSKDVYEDPTVYVNISSKLTKTDAPEGMENWFVMVNVPANSGQDWDKLIDQIRKNVIEKLSKRLKLDIAEHIITEHILEPRTIESKTSSSGGALYGTSSNSKFAAFLRHPNFHRKIKNLYFSGGSVHPGGGIPLCLLSAKIIDDLTPHAST</sequence>
<dbReference type="NCBIfam" id="NF042421">
    <property type="entry name" value="hydcarot_desat_CrtD"/>
    <property type="match status" value="1"/>
</dbReference>
<dbReference type="NCBIfam" id="TIGR02734">
    <property type="entry name" value="crtI_fam"/>
    <property type="match status" value="1"/>
</dbReference>
<keyword evidence="4 5" id="KW-0560">Oxidoreductase</keyword>
<comment type="caution">
    <text evidence="7">The sequence shown here is derived from an EMBL/GenBank/DDBJ whole genome shotgun (WGS) entry which is preliminary data.</text>
</comment>